<name>R7VG37_CAPTE</name>
<feature type="non-terminal residue" evidence="7">
    <location>
        <position position="75"/>
    </location>
</feature>
<sequence>LEEEHGFRCCVHIRDFDVGRSFMEQMGECIRASRRVLCFLSPHFLDSYYCVWEFRHAYETDELRGNRRLALIVMD</sequence>
<keyword evidence="2" id="KW-0812">Transmembrane</keyword>
<dbReference type="PROSITE" id="PS50104">
    <property type="entry name" value="TIR"/>
    <property type="match status" value="1"/>
</dbReference>
<dbReference type="PANTHER" id="PTHR24365:SF541">
    <property type="entry name" value="PROTEIN TOLL-RELATED"/>
    <property type="match status" value="1"/>
</dbReference>
<reference evidence="7 9" key="2">
    <citation type="journal article" date="2013" name="Nature">
        <title>Insights into bilaterian evolution from three spiralian genomes.</title>
        <authorList>
            <person name="Simakov O."/>
            <person name="Marletaz F."/>
            <person name="Cho S.J."/>
            <person name="Edsinger-Gonzales E."/>
            <person name="Havlak P."/>
            <person name="Hellsten U."/>
            <person name="Kuo D.H."/>
            <person name="Larsson T."/>
            <person name="Lv J."/>
            <person name="Arendt D."/>
            <person name="Savage R."/>
            <person name="Osoegawa K."/>
            <person name="de Jong P."/>
            <person name="Grimwood J."/>
            <person name="Chapman J.A."/>
            <person name="Shapiro H."/>
            <person name="Aerts A."/>
            <person name="Otillar R.P."/>
            <person name="Terry A.Y."/>
            <person name="Boore J.L."/>
            <person name="Grigoriev I.V."/>
            <person name="Lindberg D.R."/>
            <person name="Seaver E.C."/>
            <person name="Weisblat D.A."/>
            <person name="Putnam N.H."/>
            <person name="Rokhsar D.S."/>
        </authorList>
    </citation>
    <scope>NUCLEOTIDE SEQUENCE</scope>
    <source>
        <strain evidence="7 9">I ESC-2004</strain>
    </source>
</reference>
<dbReference type="OrthoDB" id="1421090at2759"/>
<dbReference type="SUPFAM" id="SSF52200">
    <property type="entry name" value="Toll/Interleukin receptor TIR domain"/>
    <property type="match status" value="1"/>
</dbReference>
<dbReference type="AlphaFoldDB" id="R7VG37"/>
<dbReference type="Proteomes" id="UP000014760">
    <property type="component" value="Unassembled WGS sequence"/>
</dbReference>
<dbReference type="InterPro" id="IPR000157">
    <property type="entry name" value="TIR_dom"/>
</dbReference>
<organism evidence="7">
    <name type="scientific">Capitella teleta</name>
    <name type="common">Polychaete worm</name>
    <dbReference type="NCBI Taxonomy" id="283909"/>
    <lineage>
        <taxon>Eukaryota</taxon>
        <taxon>Metazoa</taxon>
        <taxon>Spiralia</taxon>
        <taxon>Lophotrochozoa</taxon>
        <taxon>Annelida</taxon>
        <taxon>Polychaeta</taxon>
        <taxon>Sedentaria</taxon>
        <taxon>Scolecida</taxon>
        <taxon>Capitellidae</taxon>
        <taxon>Capitella</taxon>
    </lineage>
</organism>
<comment type="subcellular location">
    <subcellularLocation>
        <location evidence="1">Membrane</location>
    </subcellularLocation>
</comment>
<dbReference type="EnsemblMetazoa" id="CapteT80397">
    <property type="protein sequence ID" value="CapteP80397"/>
    <property type="gene ID" value="CapteG80397"/>
</dbReference>
<dbReference type="GO" id="GO:0038023">
    <property type="term" value="F:signaling receptor activity"/>
    <property type="evidence" value="ECO:0007669"/>
    <property type="project" value="TreeGrafter"/>
</dbReference>
<evidence type="ECO:0000256" key="3">
    <source>
        <dbReference type="ARBA" id="ARBA00022729"/>
    </source>
</evidence>
<evidence type="ECO:0000259" key="6">
    <source>
        <dbReference type="PROSITE" id="PS50104"/>
    </source>
</evidence>
<dbReference type="GO" id="GO:0005886">
    <property type="term" value="C:plasma membrane"/>
    <property type="evidence" value="ECO:0007669"/>
    <property type="project" value="TreeGrafter"/>
</dbReference>
<dbReference type="PANTHER" id="PTHR24365">
    <property type="entry name" value="TOLL-LIKE RECEPTOR"/>
    <property type="match status" value="1"/>
</dbReference>
<dbReference type="STRING" id="283909.R7VG37"/>
<dbReference type="Pfam" id="PF13676">
    <property type="entry name" value="TIR_2"/>
    <property type="match status" value="1"/>
</dbReference>
<keyword evidence="9" id="KW-1185">Reference proteome</keyword>
<reference evidence="8" key="3">
    <citation type="submission" date="2015-06" db="UniProtKB">
        <authorList>
            <consortium name="EnsemblMetazoa"/>
        </authorList>
    </citation>
    <scope>IDENTIFICATION</scope>
</reference>
<keyword evidence="4" id="KW-1133">Transmembrane helix</keyword>
<feature type="domain" description="TIR" evidence="6">
    <location>
        <begin position="1"/>
        <end position="75"/>
    </location>
</feature>
<dbReference type="EMBL" id="KB293891">
    <property type="protein sequence ID" value="ELU15256.1"/>
    <property type="molecule type" value="Genomic_DNA"/>
</dbReference>
<reference evidence="9" key="1">
    <citation type="submission" date="2012-12" db="EMBL/GenBank/DDBJ databases">
        <authorList>
            <person name="Hellsten U."/>
            <person name="Grimwood J."/>
            <person name="Chapman J.A."/>
            <person name="Shapiro H."/>
            <person name="Aerts A."/>
            <person name="Otillar R.P."/>
            <person name="Terry A.Y."/>
            <person name="Boore J.L."/>
            <person name="Simakov O."/>
            <person name="Marletaz F."/>
            <person name="Cho S.-J."/>
            <person name="Edsinger-Gonzales E."/>
            <person name="Havlak P."/>
            <person name="Kuo D.-H."/>
            <person name="Larsson T."/>
            <person name="Lv J."/>
            <person name="Arendt D."/>
            <person name="Savage R."/>
            <person name="Osoegawa K."/>
            <person name="de Jong P."/>
            <person name="Lindberg D.R."/>
            <person name="Seaver E.C."/>
            <person name="Weisblat D.A."/>
            <person name="Putnam N.H."/>
            <person name="Grigoriev I.V."/>
            <person name="Rokhsar D.S."/>
        </authorList>
    </citation>
    <scope>NUCLEOTIDE SEQUENCE</scope>
    <source>
        <strain evidence="9">I ESC-2004</strain>
    </source>
</reference>
<evidence type="ECO:0000313" key="9">
    <source>
        <dbReference type="Proteomes" id="UP000014760"/>
    </source>
</evidence>
<feature type="non-terminal residue" evidence="7">
    <location>
        <position position="1"/>
    </location>
</feature>
<keyword evidence="3" id="KW-0732">Signal</keyword>
<dbReference type="HOGENOM" id="CLU_053932_5_1_1"/>
<evidence type="ECO:0000313" key="8">
    <source>
        <dbReference type="EnsemblMetazoa" id="CapteP80397"/>
    </source>
</evidence>
<evidence type="ECO:0000256" key="1">
    <source>
        <dbReference type="ARBA" id="ARBA00004370"/>
    </source>
</evidence>
<proteinExistence type="predicted"/>
<evidence type="ECO:0000313" key="7">
    <source>
        <dbReference type="EMBL" id="ELU15256.1"/>
    </source>
</evidence>
<protein>
    <recommendedName>
        <fullName evidence="6">TIR domain-containing protein</fullName>
    </recommendedName>
</protein>
<evidence type="ECO:0000256" key="2">
    <source>
        <dbReference type="ARBA" id="ARBA00022692"/>
    </source>
</evidence>
<evidence type="ECO:0000256" key="4">
    <source>
        <dbReference type="ARBA" id="ARBA00022989"/>
    </source>
</evidence>
<dbReference type="InterPro" id="IPR035897">
    <property type="entry name" value="Toll_tir_struct_dom_sf"/>
</dbReference>
<keyword evidence="5" id="KW-0472">Membrane</keyword>
<dbReference type="Gene3D" id="3.40.50.10140">
    <property type="entry name" value="Toll/interleukin-1 receptor homology (TIR) domain"/>
    <property type="match status" value="1"/>
</dbReference>
<dbReference type="GO" id="GO:0007165">
    <property type="term" value="P:signal transduction"/>
    <property type="evidence" value="ECO:0007669"/>
    <property type="project" value="InterPro"/>
</dbReference>
<gene>
    <name evidence="7" type="ORF">CAPTEDRAFT_80397</name>
</gene>
<dbReference type="EMBL" id="AMQN01018097">
    <property type="status" value="NOT_ANNOTATED_CDS"/>
    <property type="molecule type" value="Genomic_DNA"/>
</dbReference>
<evidence type="ECO:0000256" key="5">
    <source>
        <dbReference type="ARBA" id="ARBA00023136"/>
    </source>
</evidence>
<accession>R7VG37</accession>